<feature type="region of interest" description="Disordered" evidence="1">
    <location>
        <begin position="1"/>
        <end position="33"/>
    </location>
</feature>
<evidence type="ECO:0000313" key="2">
    <source>
        <dbReference type="Proteomes" id="UP000095280"/>
    </source>
</evidence>
<dbReference type="WBParaSite" id="maker-uti_cns_0002152-snap-gene-0.12-mRNA-1">
    <property type="protein sequence ID" value="maker-uti_cns_0002152-snap-gene-0.12-mRNA-1"/>
    <property type="gene ID" value="maker-uti_cns_0002152-snap-gene-0.12"/>
</dbReference>
<name>A0A1I8GIU9_9PLAT</name>
<feature type="compositionally biased region" description="Polar residues" evidence="1">
    <location>
        <begin position="494"/>
        <end position="506"/>
    </location>
</feature>
<evidence type="ECO:0000313" key="3">
    <source>
        <dbReference type="WBParaSite" id="maker-uti_cns_0002152-snap-gene-0.12-mRNA-1"/>
    </source>
</evidence>
<protein>
    <submittedName>
        <fullName evidence="3">THAP-type domain-containing protein</fullName>
    </submittedName>
</protein>
<sequence>MRRHGEHVQVHQAGIEGKPLRPAVETNGCPTGLGEAELHPLASPTSVGDLNSRTGLEPRLTAQTAAGIECDMSSARLGRRQPVANSNQTGKVDLADNQIDIGVVRNHPAGLAVHSQGAAAVQGVLNPGRLQLGLDPGEQRQTSRPEQAGSPDRLGIVGRPTVAPHVKADRAGGSVLPLPAAGVVIVEPQRQQLAQTRCWCEDWARRIFRADLLGKKYEHKWATAVVCSQHFADHIALSIFIYLNPRPPRGAIPDPPYIRAMRPRNRPLGGRLVTDMPGVLVRLAITLRERLRNRLSSRARAASTESFSANSTRGSVIDVANRESVSKRSSSVNTAVGIATDEPAMGFSMSDCIMRSRSASASISRTFCLMLSSSGSSRSSVSSSPAAARPPPPPLASFEVFCCCCSSSNSLEFSSNRRSAMALMTVAAAQAGLPIALPTTTAASSDSEDEGDGGGTFSLLSETSGCGDWSIVARRPRNGRPPGQPAEPMRPNRRSQSAVSGRNSHS</sequence>
<dbReference type="AlphaFoldDB" id="A0A1I8GIU9"/>
<reference evidence="3" key="1">
    <citation type="submission" date="2016-11" db="UniProtKB">
        <authorList>
            <consortium name="WormBaseParasite"/>
        </authorList>
    </citation>
    <scope>IDENTIFICATION</scope>
</reference>
<dbReference type="Proteomes" id="UP000095280">
    <property type="component" value="Unplaced"/>
</dbReference>
<keyword evidence="2" id="KW-1185">Reference proteome</keyword>
<feature type="region of interest" description="Disordered" evidence="1">
    <location>
        <begin position="440"/>
        <end position="506"/>
    </location>
</feature>
<feature type="region of interest" description="Disordered" evidence="1">
    <location>
        <begin position="130"/>
        <end position="156"/>
    </location>
</feature>
<organism evidence="2 3">
    <name type="scientific">Macrostomum lignano</name>
    <dbReference type="NCBI Taxonomy" id="282301"/>
    <lineage>
        <taxon>Eukaryota</taxon>
        <taxon>Metazoa</taxon>
        <taxon>Spiralia</taxon>
        <taxon>Lophotrochozoa</taxon>
        <taxon>Platyhelminthes</taxon>
        <taxon>Rhabditophora</taxon>
        <taxon>Macrostomorpha</taxon>
        <taxon>Macrostomida</taxon>
        <taxon>Macrostomidae</taxon>
        <taxon>Macrostomum</taxon>
    </lineage>
</organism>
<evidence type="ECO:0000256" key="1">
    <source>
        <dbReference type="SAM" id="MobiDB-lite"/>
    </source>
</evidence>
<accession>A0A1I8GIU9</accession>
<proteinExistence type="predicted"/>